<dbReference type="SUPFAM" id="SSF161098">
    <property type="entry name" value="MetI-like"/>
    <property type="match status" value="1"/>
</dbReference>
<evidence type="ECO:0000256" key="6">
    <source>
        <dbReference type="ARBA" id="ARBA00023136"/>
    </source>
</evidence>
<proteinExistence type="inferred from homology"/>
<dbReference type="GO" id="GO:0055085">
    <property type="term" value="P:transmembrane transport"/>
    <property type="evidence" value="ECO:0007669"/>
    <property type="project" value="InterPro"/>
</dbReference>
<dbReference type="OrthoDB" id="61122at2"/>
<comment type="similarity">
    <text evidence="7">Belongs to the binding-protein-dependent transport system permease family.</text>
</comment>
<dbReference type="Gene3D" id="1.10.3720.10">
    <property type="entry name" value="MetI-like"/>
    <property type="match status" value="1"/>
</dbReference>
<keyword evidence="2 7" id="KW-0813">Transport</keyword>
<dbReference type="PANTHER" id="PTHR43744">
    <property type="entry name" value="ABC TRANSPORTER PERMEASE PROTEIN MG189-RELATED-RELATED"/>
    <property type="match status" value="1"/>
</dbReference>
<name>A0A543A337_9ACTN</name>
<feature type="transmembrane region" description="Helical" evidence="7">
    <location>
        <begin position="182"/>
        <end position="207"/>
    </location>
</feature>
<feature type="domain" description="ABC transmembrane type-1" evidence="8">
    <location>
        <begin position="71"/>
        <end position="264"/>
    </location>
</feature>
<feature type="transmembrane region" description="Helical" evidence="7">
    <location>
        <begin position="70"/>
        <end position="95"/>
    </location>
</feature>
<dbReference type="Pfam" id="PF00528">
    <property type="entry name" value="BPD_transp_1"/>
    <property type="match status" value="1"/>
</dbReference>
<feature type="transmembrane region" description="Helical" evidence="7">
    <location>
        <begin position="107"/>
        <end position="127"/>
    </location>
</feature>
<gene>
    <name evidence="9" type="ORF">FB381_0868</name>
</gene>
<comment type="subcellular location">
    <subcellularLocation>
        <location evidence="1 7">Cell membrane</location>
        <topology evidence="1 7">Multi-pass membrane protein</topology>
    </subcellularLocation>
</comment>
<evidence type="ECO:0000313" key="9">
    <source>
        <dbReference type="EMBL" id="TQL66997.1"/>
    </source>
</evidence>
<keyword evidence="5 7" id="KW-1133">Transmembrane helix</keyword>
<keyword evidence="6 7" id="KW-0472">Membrane</keyword>
<evidence type="ECO:0000313" key="10">
    <source>
        <dbReference type="Proteomes" id="UP000320209"/>
    </source>
</evidence>
<dbReference type="CDD" id="cd06261">
    <property type="entry name" value="TM_PBP2"/>
    <property type="match status" value="1"/>
</dbReference>
<evidence type="ECO:0000256" key="5">
    <source>
        <dbReference type="ARBA" id="ARBA00022989"/>
    </source>
</evidence>
<feature type="transmembrane region" description="Helical" evidence="7">
    <location>
        <begin position="243"/>
        <end position="263"/>
    </location>
</feature>
<dbReference type="Proteomes" id="UP000320209">
    <property type="component" value="Unassembled WGS sequence"/>
</dbReference>
<feature type="transmembrane region" description="Helical" evidence="7">
    <location>
        <begin position="12"/>
        <end position="31"/>
    </location>
</feature>
<evidence type="ECO:0000256" key="1">
    <source>
        <dbReference type="ARBA" id="ARBA00004651"/>
    </source>
</evidence>
<dbReference type="EMBL" id="VFOV01000001">
    <property type="protein sequence ID" value="TQL66997.1"/>
    <property type="molecule type" value="Genomic_DNA"/>
</dbReference>
<keyword evidence="4 7" id="KW-0812">Transmembrane</keyword>
<dbReference type="AlphaFoldDB" id="A0A543A337"/>
<reference evidence="9 10" key="1">
    <citation type="submission" date="2019-06" db="EMBL/GenBank/DDBJ databases">
        <title>Sequencing the genomes of 1000 actinobacteria strains.</title>
        <authorList>
            <person name="Klenk H.-P."/>
        </authorList>
    </citation>
    <scope>NUCLEOTIDE SEQUENCE [LARGE SCALE GENOMIC DNA]</scope>
    <source>
        <strain evidence="9 10">DSM 25218</strain>
    </source>
</reference>
<accession>A0A543A337</accession>
<dbReference type="InterPro" id="IPR000515">
    <property type="entry name" value="MetI-like"/>
</dbReference>
<dbReference type="PROSITE" id="PS50928">
    <property type="entry name" value="ABC_TM1"/>
    <property type="match status" value="1"/>
</dbReference>
<sequence>MSRSVNKPGFLVYGLLGAFILGSVFPLYWSYVLGTVTKERVLQTPPPFLPGGHFLDNAGRVFDQIDFWSALANSVIVSAAGAVSVVLFSTLAGYAFAKLRFRGSNMLMAFIIMTLAVPTQLALVPMLKQFSNLGLTGTHAAVILPWLVTAFGVFFMRQYLVDAIPDELIDAARVDGCSQLRIAWTVAVPAARPAMAILALFTFMSVWTDFMWPLLVLQNSDVQTLQTALDQLKIAPGQGLSDLALLQAGTIMATIPLLLLFIATGRHLVSGIMQGAVKG</sequence>
<evidence type="ECO:0000256" key="4">
    <source>
        <dbReference type="ARBA" id="ARBA00022692"/>
    </source>
</evidence>
<keyword evidence="3" id="KW-1003">Cell membrane</keyword>
<dbReference type="InterPro" id="IPR035906">
    <property type="entry name" value="MetI-like_sf"/>
</dbReference>
<evidence type="ECO:0000259" key="8">
    <source>
        <dbReference type="PROSITE" id="PS50928"/>
    </source>
</evidence>
<organism evidence="9 10">
    <name type="scientific">Nocardioides albertanoniae</name>
    <dbReference type="NCBI Taxonomy" id="1175486"/>
    <lineage>
        <taxon>Bacteria</taxon>
        <taxon>Bacillati</taxon>
        <taxon>Actinomycetota</taxon>
        <taxon>Actinomycetes</taxon>
        <taxon>Propionibacteriales</taxon>
        <taxon>Nocardioidaceae</taxon>
        <taxon>Nocardioides</taxon>
    </lineage>
</organism>
<protein>
    <submittedName>
        <fullName evidence="9">Cellobiose ABC transporter membrane protein</fullName>
    </submittedName>
</protein>
<dbReference type="RefSeq" id="WP_141779142.1">
    <property type="nucleotide sequence ID" value="NZ_VFOV01000001.1"/>
</dbReference>
<keyword evidence="10" id="KW-1185">Reference proteome</keyword>
<evidence type="ECO:0000256" key="3">
    <source>
        <dbReference type="ARBA" id="ARBA00022475"/>
    </source>
</evidence>
<dbReference type="PANTHER" id="PTHR43744:SF12">
    <property type="entry name" value="ABC TRANSPORTER PERMEASE PROTEIN MG189-RELATED"/>
    <property type="match status" value="1"/>
</dbReference>
<feature type="transmembrane region" description="Helical" evidence="7">
    <location>
        <begin position="139"/>
        <end position="161"/>
    </location>
</feature>
<evidence type="ECO:0000256" key="7">
    <source>
        <dbReference type="RuleBase" id="RU363032"/>
    </source>
</evidence>
<dbReference type="GO" id="GO:0005886">
    <property type="term" value="C:plasma membrane"/>
    <property type="evidence" value="ECO:0007669"/>
    <property type="project" value="UniProtKB-SubCell"/>
</dbReference>
<comment type="caution">
    <text evidence="9">The sequence shown here is derived from an EMBL/GenBank/DDBJ whole genome shotgun (WGS) entry which is preliminary data.</text>
</comment>
<evidence type="ECO:0000256" key="2">
    <source>
        <dbReference type="ARBA" id="ARBA00022448"/>
    </source>
</evidence>